<dbReference type="RefSeq" id="WP_100280677.1">
    <property type="nucleotide sequence ID" value="NZ_CP024923.1"/>
</dbReference>
<dbReference type="KEGG" id="sphc:CVN68_01735"/>
<evidence type="ECO:0000256" key="1">
    <source>
        <dbReference type="SAM" id="MobiDB-lite"/>
    </source>
</evidence>
<protein>
    <submittedName>
        <fullName evidence="2">Uncharacterized protein</fullName>
    </submittedName>
</protein>
<evidence type="ECO:0000313" key="2">
    <source>
        <dbReference type="EMBL" id="ATY30866.1"/>
    </source>
</evidence>
<name>A0A2K8MEA1_9SPHN</name>
<feature type="region of interest" description="Disordered" evidence="1">
    <location>
        <begin position="1"/>
        <end position="21"/>
    </location>
</feature>
<gene>
    <name evidence="2" type="ORF">CVN68_01735</name>
</gene>
<dbReference type="AlphaFoldDB" id="A0A2K8MEA1"/>
<sequence>MSRASAHSDAAGAKLDRDDLGEKVRKNIEKISYERTPQNIAAKSAEVPEPGDTDALASAAAANAYVADVRLPNPFAGRSRDQLSAIANDESGTFTTNEKYAAHRQANEEEQAWRIKAVAAAMDEYQKSGKLTNFFSSVLDHFNDLPRAEQSLYPANYATDLQDKIELDFNYFTHMPNGLPGKADISLANLRSMAGFDDRD</sequence>
<dbReference type="Proteomes" id="UP000229081">
    <property type="component" value="Chromosome"/>
</dbReference>
<keyword evidence="3" id="KW-1185">Reference proteome</keyword>
<reference evidence="2 3" key="1">
    <citation type="submission" date="2017-11" db="EMBL/GenBank/DDBJ databases">
        <title>Complete genome sequence of Sphingomonas sp. Strain Cra20, a psychrotolerant potential plant growth promoting rhizobacteria.</title>
        <authorList>
            <person name="Luo Y."/>
        </authorList>
    </citation>
    <scope>NUCLEOTIDE SEQUENCE [LARGE SCALE GENOMIC DNA]</scope>
    <source>
        <strain evidence="2 3">Cra20</strain>
    </source>
</reference>
<evidence type="ECO:0000313" key="3">
    <source>
        <dbReference type="Proteomes" id="UP000229081"/>
    </source>
</evidence>
<proteinExistence type="predicted"/>
<accession>A0A2K8MEA1</accession>
<dbReference type="EMBL" id="CP024923">
    <property type="protein sequence ID" value="ATY30866.1"/>
    <property type="molecule type" value="Genomic_DNA"/>
</dbReference>
<organism evidence="2 3">
    <name type="scientific">Sphingomonas psychrotolerans</name>
    <dbReference type="NCBI Taxonomy" id="1327635"/>
    <lineage>
        <taxon>Bacteria</taxon>
        <taxon>Pseudomonadati</taxon>
        <taxon>Pseudomonadota</taxon>
        <taxon>Alphaproteobacteria</taxon>
        <taxon>Sphingomonadales</taxon>
        <taxon>Sphingomonadaceae</taxon>
        <taxon>Sphingomonas</taxon>
    </lineage>
</organism>